<dbReference type="Pfam" id="PF01553">
    <property type="entry name" value="Acyltransferase"/>
    <property type="match status" value="1"/>
</dbReference>
<dbReference type="CDD" id="cd07989">
    <property type="entry name" value="LPLAT_AGPAT-like"/>
    <property type="match status" value="1"/>
</dbReference>
<dbReference type="InterPro" id="IPR011701">
    <property type="entry name" value="MFS"/>
</dbReference>
<comment type="similarity">
    <text evidence="1">Belongs to the ATP-dependent AMP-binding enzyme family.</text>
</comment>
<dbReference type="Pfam" id="PF00501">
    <property type="entry name" value="AMP-binding"/>
    <property type="match status" value="1"/>
</dbReference>
<feature type="transmembrane region" description="Helical" evidence="6">
    <location>
        <begin position="208"/>
        <end position="229"/>
    </location>
</feature>
<organism evidence="8 9">
    <name type="scientific">Piscirickettsia salmonis</name>
    <dbReference type="NCBI Taxonomy" id="1238"/>
    <lineage>
        <taxon>Bacteria</taxon>
        <taxon>Pseudomonadati</taxon>
        <taxon>Pseudomonadota</taxon>
        <taxon>Gammaproteobacteria</taxon>
        <taxon>Thiotrichales</taxon>
        <taxon>Piscirickettsiaceae</taxon>
        <taxon>Piscirickettsia</taxon>
    </lineage>
</organism>
<dbReference type="InterPro" id="IPR002123">
    <property type="entry name" value="Plipid/glycerol_acylTrfase"/>
</dbReference>
<dbReference type="InterPro" id="IPR000873">
    <property type="entry name" value="AMP-dep_synth/lig_dom"/>
</dbReference>
<dbReference type="Gene3D" id="3.40.50.12780">
    <property type="entry name" value="N-terminal domain of ligase-like"/>
    <property type="match status" value="1"/>
</dbReference>
<feature type="transmembrane region" description="Helical" evidence="6">
    <location>
        <begin position="117"/>
        <end position="143"/>
    </location>
</feature>
<feature type="domain" description="Phospholipid/glycerol acyltransferase" evidence="7">
    <location>
        <begin position="385"/>
        <end position="496"/>
    </location>
</feature>
<dbReference type="GO" id="GO:0022857">
    <property type="term" value="F:transmembrane transporter activity"/>
    <property type="evidence" value="ECO:0007669"/>
    <property type="project" value="InterPro"/>
</dbReference>
<dbReference type="Gene3D" id="3.30.300.30">
    <property type="match status" value="1"/>
</dbReference>
<feature type="transmembrane region" description="Helical" evidence="6">
    <location>
        <begin position="267"/>
        <end position="289"/>
    </location>
</feature>
<evidence type="ECO:0000256" key="2">
    <source>
        <dbReference type="ARBA" id="ARBA00022598"/>
    </source>
</evidence>
<evidence type="ECO:0000256" key="1">
    <source>
        <dbReference type="ARBA" id="ARBA00006432"/>
    </source>
</evidence>
<name>A0A9Q6LLJ6_PISSA</name>
<sequence length="1093" mass="120642">MFTPAGFIADKFSKAKVLRFTAWAAIPLTLLITLFYYQGQFWAAFSMTLLLGIQSAINSPAKYGYVKEFFGKEKIAKANGYAQAITMVAVLASSLVFTLLFQQFIKGYITLNQPNQIVHAIAPLGFILVATSLFEAICTHFLVTYPASAPDSFLSAKSYLKGNYLIKNIKSVTKNKTIFSSIIGLSLFWGASQVTIAVYGAYLKTYHYSALFVQIAMAVAILGIILGSYNAGRVSKNYIETGIIPISTFALSAILIIMVHISSPSVILITFLAYGFFSGMLVVPLNALIQFNAKDSKLGKILAANNFMQNIFMLSFLIVTATVTLMNVNAIAVFESLGIIAFIASILALRALPQTVIRYVLFALFSKFYQIKVQGLKNLPSTGGVLLLGNHISYIDWAILAIASPRPIRFVMDKTIYHTWYLNWLFKAMKLIPISSASNKAAIQEIHTALENGEVIALFPEGHLSRNGQLGKFFTGFERILEGSSAVIIPFYLHGLWGSSGSLSTKHYRKVSKKGIIRPIYCYFGQHLPACTTASILKQKVTELSTTAWSDSSKHFNTLPEACLSRLKKLGKKTMITDEQQQISLSGYKTISAIIAMKAALKKPLQQSNSHVVGLLLPPGIGGILANLASLALDKTVVNLNYTAEKNALIHAVQTTNMKKIITSKVFLKKLTKKGFDLDYLQKYIQFIFLEEIKQTITKFTTVKYYLLAKFMPLTLLKYLFFKSKKTAEDPAFILFSSGSEGMPKGIQLSHHNIMANSSQSSCVLNLTAQDTVLSCLPLFHAFGLTVTTFMPIIEGTPMVCYPDPTDALKIGKTIAKHKITILCGTTTFFNLYSRHPKLHPAMFKSLKIIISGAERMTNNVRDAFLKKFNKNILEGYGATELSPVATLNLENILVTGDWYVQPGEKTGSVGLPLPGTAINIVDPENYHILPMNQEGLILITGPQLMTGYLNNKVKNDESFITIDNKRWYKTGDKGLIDKDGFLTVKGRYSRFAKVAGEMVSLQAIEDAIEPFITDNDHCVAVAIEDIKKGERIISLINNPLTADTLKQTMREQQVNSLLIPSEVIYIKDIPILGSGKVNYAQAKTIALQAVNQ</sequence>
<evidence type="ECO:0000313" key="8">
    <source>
        <dbReference type="EMBL" id="QGO06346.1"/>
    </source>
</evidence>
<feature type="transmembrane region" description="Helical" evidence="6">
    <location>
        <begin position="43"/>
        <end position="61"/>
    </location>
</feature>
<dbReference type="InterPro" id="IPR045851">
    <property type="entry name" value="AMP-bd_C_sf"/>
</dbReference>
<evidence type="ECO:0000259" key="7">
    <source>
        <dbReference type="SMART" id="SM00563"/>
    </source>
</evidence>
<feature type="transmembrane region" description="Helical" evidence="6">
    <location>
        <begin position="385"/>
        <end position="403"/>
    </location>
</feature>
<dbReference type="InterPro" id="IPR036259">
    <property type="entry name" value="MFS_trans_sf"/>
</dbReference>
<dbReference type="AlphaFoldDB" id="A0A9Q6LLJ6"/>
<feature type="transmembrane region" description="Helical" evidence="6">
    <location>
        <begin position="20"/>
        <end position="37"/>
    </location>
</feature>
<feature type="transmembrane region" description="Helical" evidence="6">
    <location>
        <begin position="339"/>
        <end position="365"/>
    </location>
</feature>
<keyword evidence="2" id="KW-0436">Ligase</keyword>
<feature type="transmembrane region" description="Helical" evidence="6">
    <location>
        <begin position="177"/>
        <end position="202"/>
    </location>
</feature>
<reference evidence="8 9" key="1">
    <citation type="submission" date="2019-04" db="EMBL/GenBank/DDBJ databases">
        <title>Complete genome sequencing of Piscirickettsia salmonis strain Psal-009.</title>
        <authorList>
            <person name="Schober I."/>
            <person name="Bunk B."/>
            <person name="Sproer C."/>
            <person name="Carril G.P."/>
            <person name="Riedel T."/>
            <person name="Flores-Herrera P.A."/>
            <person name="Nourdin-Galindo G."/>
            <person name="Marshall S.H."/>
            <person name="Overmann J."/>
        </authorList>
    </citation>
    <scope>NUCLEOTIDE SEQUENCE [LARGE SCALE GENOMIC DNA]</scope>
    <source>
        <strain evidence="8 9">Psal-009</strain>
    </source>
</reference>
<dbReference type="InterPro" id="IPR042099">
    <property type="entry name" value="ANL_N_sf"/>
</dbReference>
<protein>
    <submittedName>
        <fullName evidence="8">Bifunctional protein aas</fullName>
    </submittedName>
</protein>
<dbReference type="NCBIfam" id="NF006386">
    <property type="entry name" value="PRK08633.1"/>
    <property type="match status" value="1"/>
</dbReference>
<dbReference type="EMBL" id="CP038908">
    <property type="protein sequence ID" value="QGO06346.1"/>
    <property type="molecule type" value="Genomic_DNA"/>
</dbReference>
<feature type="transmembrane region" description="Helical" evidence="6">
    <location>
        <begin position="310"/>
        <end position="333"/>
    </location>
</feature>
<feature type="transmembrane region" description="Helical" evidence="6">
    <location>
        <begin position="81"/>
        <end position="105"/>
    </location>
</feature>
<dbReference type="Pfam" id="PF07690">
    <property type="entry name" value="MFS_1"/>
    <property type="match status" value="1"/>
</dbReference>
<feature type="transmembrane region" description="Helical" evidence="6">
    <location>
        <begin position="241"/>
        <end position="261"/>
    </location>
</feature>
<dbReference type="SUPFAM" id="SSF56801">
    <property type="entry name" value="Acetyl-CoA synthetase-like"/>
    <property type="match status" value="1"/>
</dbReference>
<evidence type="ECO:0000256" key="4">
    <source>
        <dbReference type="ARBA" id="ARBA00022989"/>
    </source>
</evidence>
<proteinExistence type="inferred from homology"/>
<keyword evidence="9" id="KW-1185">Reference proteome</keyword>
<gene>
    <name evidence="8" type="primary">aas</name>
    <name evidence="8" type="ORF">Psal009_02257</name>
</gene>
<dbReference type="SMART" id="SM00563">
    <property type="entry name" value="PlsC"/>
    <property type="match status" value="1"/>
</dbReference>
<dbReference type="PROSITE" id="PS00455">
    <property type="entry name" value="AMP_BINDING"/>
    <property type="match status" value="1"/>
</dbReference>
<dbReference type="PANTHER" id="PTHR24096">
    <property type="entry name" value="LONG-CHAIN-FATTY-ACID--COA LIGASE"/>
    <property type="match status" value="1"/>
</dbReference>
<evidence type="ECO:0000256" key="5">
    <source>
        <dbReference type="ARBA" id="ARBA00023136"/>
    </source>
</evidence>
<dbReference type="Gene3D" id="1.20.1250.20">
    <property type="entry name" value="MFS general substrate transporter like domains"/>
    <property type="match status" value="1"/>
</dbReference>
<dbReference type="Proteomes" id="UP000422232">
    <property type="component" value="Chromosome"/>
</dbReference>
<keyword evidence="4 6" id="KW-1133">Transmembrane helix</keyword>
<dbReference type="PANTHER" id="PTHR24096:SF149">
    <property type="entry name" value="AMP-BINDING DOMAIN-CONTAINING PROTEIN-RELATED"/>
    <property type="match status" value="1"/>
</dbReference>
<dbReference type="SUPFAM" id="SSF103473">
    <property type="entry name" value="MFS general substrate transporter"/>
    <property type="match status" value="1"/>
</dbReference>
<dbReference type="GO" id="GO:0016405">
    <property type="term" value="F:CoA-ligase activity"/>
    <property type="evidence" value="ECO:0007669"/>
    <property type="project" value="TreeGrafter"/>
</dbReference>
<evidence type="ECO:0000256" key="6">
    <source>
        <dbReference type="SAM" id="Phobius"/>
    </source>
</evidence>
<keyword evidence="3 6" id="KW-0812">Transmembrane</keyword>
<dbReference type="GO" id="GO:0016746">
    <property type="term" value="F:acyltransferase activity"/>
    <property type="evidence" value="ECO:0007669"/>
    <property type="project" value="InterPro"/>
</dbReference>
<evidence type="ECO:0000313" key="9">
    <source>
        <dbReference type="Proteomes" id="UP000422232"/>
    </source>
</evidence>
<keyword evidence="5 6" id="KW-0472">Membrane</keyword>
<dbReference type="SUPFAM" id="SSF69593">
    <property type="entry name" value="Glycerol-3-phosphate (1)-acyltransferase"/>
    <property type="match status" value="1"/>
</dbReference>
<accession>A0A9Q6LLJ6</accession>
<evidence type="ECO:0000256" key="3">
    <source>
        <dbReference type="ARBA" id="ARBA00022692"/>
    </source>
</evidence>
<dbReference type="InterPro" id="IPR020845">
    <property type="entry name" value="AMP-binding_CS"/>
</dbReference>
<dbReference type="CDD" id="cd06173">
    <property type="entry name" value="MFS_MefA_like"/>
    <property type="match status" value="1"/>
</dbReference>